<sequence length="505" mass="56847">MDSWSRTVGEKLKNYRSIFPEPRNRDEKHGFAATLLELLGQPETGFHAISLLQFMSAELHGVITSSDVYYKERLLDQLMSMIQDGHPKAKGTAVLCLSNYFKADSKFRRSTFHLEPELIVILINKLFDINSHCFPAQIEAVKTAFLAIVTHDDSVDKLADLKVINAIVKILCIEGWFDLEGGSGLLYRILSRDVKDSDITGVMVSVANTIIRELVLGSVSGDATCLQTQAFFVRLCHYEKLYTLMTANQDIIDTIIDAMNQPRRQAKAVTFLERIAKDGYACQLMLNISLLDKIAKLGKNIIRKKSPLSVQSVFGPAFTAVGKKTVVGDRGTLSAVRAALEVFASHEMFTQSLLDESVFQVITDGITTDVLKFREGHRVKAQIAGVRCLRELVKFEDARHVILSGEITNELIELLRTYNDEPDSSQWLRGWSDYGDLLEDTLKQLMKHEDAQEIVSDPRNLSLIRLMQFSPPQSNIHSWSERPRRLSAEQDSDRWSFSEGSICAI</sequence>
<dbReference type="Gene3D" id="1.25.10.10">
    <property type="entry name" value="Leucine-rich Repeat Variant"/>
    <property type="match status" value="1"/>
</dbReference>
<organism evidence="1 2">
    <name type="scientific">Armillaria gallica</name>
    <name type="common">Bulbous honey fungus</name>
    <name type="synonym">Armillaria bulbosa</name>
    <dbReference type="NCBI Taxonomy" id="47427"/>
    <lineage>
        <taxon>Eukaryota</taxon>
        <taxon>Fungi</taxon>
        <taxon>Dikarya</taxon>
        <taxon>Basidiomycota</taxon>
        <taxon>Agaricomycotina</taxon>
        <taxon>Agaricomycetes</taxon>
        <taxon>Agaricomycetidae</taxon>
        <taxon>Agaricales</taxon>
        <taxon>Marasmiineae</taxon>
        <taxon>Physalacriaceae</taxon>
        <taxon>Armillaria</taxon>
    </lineage>
</organism>
<dbReference type="SUPFAM" id="SSF48371">
    <property type="entry name" value="ARM repeat"/>
    <property type="match status" value="1"/>
</dbReference>
<keyword evidence="2" id="KW-1185">Reference proteome</keyword>
<accession>A0A2H3DQG8</accession>
<reference evidence="2" key="1">
    <citation type="journal article" date="2017" name="Nat. Ecol. Evol.">
        <title>Genome expansion and lineage-specific genetic innovations in the forest pathogenic fungi Armillaria.</title>
        <authorList>
            <person name="Sipos G."/>
            <person name="Prasanna A.N."/>
            <person name="Walter M.C."/>
            <person name="O'Connor E."/>
            <person name="Balint B."/>
            <person name="Krizsan K."/>
            <person name="Kiss B."/>
            <person name="Hess J."/>
            <person name="Varga T."/>
            <person name="Slot J."/>
            <person name="Riley R."/>
            <person name="Boka B."/>
            <person name="Rigling D."/>
            <person name="Barry K."/>
            <person name="Lee J."/>
            <person name="Mihaltcheva S."/>
            <person name="LaButti K."/>
            <person name="Lipzen A."/>
            <person name="Waldron R."/>
            <person name="Moloney N.M."/>
            <person name="Sperisen C."/>
            <person name="Kredics L."/>
            <person name="Vagvoelgyi C."/>
            <person name="Patrignani A."/>
            <person name="Fitzpatrick D."/>
            <person name="Nagy I."/>
            <person name="Doyle S."/>
            <person name="Anderson J.B."/>
            <person name="Grigoriev I.V."/>
            <person name="Gueldener U."/>
            <person name="Muensterkoetter M."/>
            <person name="Nagy L.G."/>
        </authorList>
    </citation>
    <scope>NUCLEOTIDE SEQUENCE [LARGE SCALE GENOMIC DNA]</scope>
    <source>
        <strain evidence="2">Ar21-2</strain>
    </source>
</reference>
<dbReference type="OrthoDB" id="3000970at2759"/>
<evidence type="ECO:0000313" key="2">
    <source>
        <dbReference type="Proteomes" id="UP000217790"/>
    </source>
</evidence>
<protein>
    <recommendedName>
        <fullName evidence="3">ARM repeat-containing protein</fullName>
    </recommendedName>
</protein>
<proteinExistence type="predicted"/>
<gene>
    <name evidence="1" type="ORF">ARMGADRAFT_331042</name>
</gene>
<dbReference type="Proteomes" id="UP000217790">
    <property type="component" value="Unassembled WGS sequence"/>
</dbReference>
<name>A0A2H3DQG8_ARMGA</name>
<dbReference type="InterPro" id="IPR011989">
    <property type="entry name" value="ARM-like"/>
</dbReference>
<dbReference type="AlphaFoldDB" id="A0A2H3DQG8"/>
<dbReference type="InParanoid" id="A0A2H3DQG8"/>
<dbReference type="EMBL" id="KZ293668">
    <property type="protein sequence ID" value="PBK89696.1"/>
    <property type="molecule type" value="Genomic_DNA"/>
</dbReference>
<evidence type="ECO:0000313" key="1">
    <source>
        <dbReference type="EMBL" id="PBK89696.1"/>
    </source>
</evidence>
<evidence type="ECO:0008006" key="3">
    <source>
        <dbReference type="Google" id="ProtNLM"/>
    </source>
</evidence>
<dbReference type="InterPro" id="IPR016024">
    <property type="entry name" value="ARM-type_fold"/>
</dbReference>